<accession>A0A0C9XX66</accession>
<dbReference type="EMBL" id="KN833839">
    <property type="protein sequence ID" value="KIK17065.1"/>
    <property type="molecule type" value="Genomic_DNA"/>
</dbReference>
<evidence type="ECO:0000313" key="2">
    <source>
        <dbReference type="Proteomes" id="UP000054018"/>
    </source>
</evidence>
<reference evidence="1 2" key="1">
    <citation type="submission" date="2014-04" db="EMBL/GenBank/DDBJ databases">
        <authorList>
            <consortium name="DOE Joint Genome Institute"/>
            <person name="Kuo A."/>
            <person name="Kohler A."/>
            <person name="Costa M.D."/>
            <person name="Nagy L.G."/>
            <person name="Floudas D."/>
            <person name="Copeland A."/>
            <person name="Barry K.W."/>
            <person name="Cichocki N."/>
            <person name="Veneault-Fourrey C."/>
            <person name="LaButti K."/>
            <person name="Lindquist E.A."/>
            <person name="Lipzen A."/>
            <person name="Lundell T."/>
            <person name="Morin E."/>
            <person name="Murat C."/>
            <person name="Sun H."/>
            <person name="Tunlid A."/>
            <person name="Henrissat B."/>
            <person name="Grigoriev I.V."/>
            <person name="Hibbett D.S."/>
            <person name="Martin F."/>
            <person name="Nordberg H.P."/>
            <person name="Cantor M.N."/>
            <person name="Hua S.X."/>
        </authorList>
    </citation>
    <scope>NUCLEOTIDE SEQUENCE [LARGE SCALE GENOMIC DNA]</scope>
    <source>
        <strain evidence="1 2">441</strain>
    </source>
</reference>
<keyword evidence="2" id="KW-1185">Reference proteome</keyword>
<dbReference type="Proteomes" id="UP000054018">
    <property type="component" value="Unassembled WGS sequence"/>
</dbReference>
<dbReference type="HOGENOM" id="CLU_763161_0_0_1"/>
<evidence type="ECO:0000313" key="1">
    <source>
        <dbReference type="EMBL" id="KIK17065.1"/>
    </source>
</evidence>
<reference evidence="2" key="2">
    <citation type="submission" date="2015-01" db="EMBL/GenBank/DDBJ databases">
        <title>Evolutionary Origins and Diversification of the Mycorrhizal Mutualists.</title>
        <authorList>
            <consortium name="DOE Joint Genome Institute"/>
            <consortium name="Mycorrhizal Genomics Consortium"/>
            <person name="Kohler A."/>
            <person name="Kuo A."/>
            <person name="Nagy L.G."/>
            <person name="Floudas D."/>
            <person name="Copeland A."/>
            <person name="Barry K.W."/>
            <person name="Cichocki N."/>
            <person name="Veneault-Fourrey C."/>
            <person name="LaButti K."/>
            <person name="Lindquist E.A."/>
            <person name="Lipzen A."/>
            <person name="Lundell T."/>
            <person name="Morin E."/>
            <person name="Murat C."/>
            <person name="Riley R."/>
            <person name="Ohm R."/>
            <person name="Sun H."/>
            <person name="Tunlid A."/>
            <person name="Henrissat B."/>
            <person name="Grigoriev I.V."/>
            <person name="Hibbett D.S."/>
            <person name="Martin F."/>
        </authorList>
    </citation>
    <scope>NUCLEOTIDE SEQUENCE [LARGE SCALE GENOMIC DNA]</scope>
    <source>
        <strain evidence="2">441</strain>
    </source>
</reference>
<sequence>MHCSYFPVYYRLFNKDEPIVSKRLAFLKDTYIGRIRLAWVTPPYNAGSLRRCLSSMESIDPSKTKLFATLSSESALADGEPISFRSGRALGVSPKDPLVLVSEVAPKDGLEPGTESLHVPPDPDSPVARRVFYYGIYTEHGILASKVPISEKESWISWLDFNLIPPPHSVASLVRLISRREAIKGPSQLFAGKDAKGPLSNDFVLPDGDQLPGSTVEGHIIFRTVTDSSPQECAGFPTGRFRIRAAGLNHYWTSRWYTAAEGNFICLWGGFNKHWSAVYYNSQIFFVNCTGHLCIEGGLELDVSGMSPNIPSQAKHKPRLIRQLNHNDRRTSTYGTLAKSLVSSTAKIFICRRIKNNHGQVLF</sequence>
<gene>
    <name evidence="1" type="ORF">PISMIDRAFT_685715</name>
</gene>
<proteinExistence type="predicted"/>
<organism evidence="1 2">
    <name type="scientific">Pisolithus microcarpus 441</name>
    <dbReference type="NCBI Taxonomy" id="765257"/>
    <lineage>
        <taxon>Eukaryota</taxon>
        <taxon>Fungi</taxon>
        <taxon>Dikarya</taxon>
        <taxon>Basidiomycota</taxon>
        <taxon>Agaricomycotina</taxon>
        <taxon>Agaricomycetes</taxon>
        <taxon>Agaricomycetidae</taxon>
        <taxon>Boletales</taxon>
        <taxon>Sclerodermatineae</taxon>
        <taxon>Pisolithaceae</taxon>
        <taxon>Pisolithus</taxon>
    </lineage>
</organism>
<name>A0A0C9XX66_9AGAM</name>
<dbReference type="OrthoDB" id="2995174at2759"/>
<protein>
    <submittedName>
        <fullName evidence="1">Uncharacterized protein</fullName>
    </submittedName>
</protein>
<dbReference type="AlphaFoldDB" id="A0A0C9XX66"/>